<dbReference type="EMBL" id="JACHXU010000003">
    <property type="protein sequence ID" value="MBB3205506.1"/>
    <property type="molecule type" value="Genomic_DNA"/>
</dbReference>
<dbReference type="Proteomes" id="UP000536179">
    <property type="component" value="Unassembled WGS sequence"/>
</dbReference>
<sequence>MQIERRHGTTNQYAVRTQRINGKATKRYIGKVTDPAIQLFAENERLAAAEKLAYREECSREQENDRAAREILEWLCQWSSHWKVLRQLHEREMHSKPTAAPTPTTESDNKLPCLQEFNETCRLAEEGDADAQRQLDAWIAATPAILSEATDMIGTARDYLIQIVGSASAENSVLWQKKIDSDTSAILEDAGDDRLSQMYAEVTVLAWLDVMRSSIMPSLAGGDMNRASYWGTAMGRSQKRWSKISKAFRLHVKQSKKSQAEKKSAR</sequence>
<reference evidence="1 2" key="1">
    <citation type="submission" date="2020-08" db="EMBL/GenBank/DDBJ databases">
        <title>Genomic Encyclopedia of Type Strains, Phase III (KMG-III): the genomes of soil and plant-associated and newly described type strains.</title>
        <authorList>
            <person name="Whitman W."/>
        </authorList>
    </citation>
    <scope>NUCLEOTIDE SEQUENCE [LARGE SCALE GENOMIC DNA]</scope>
    <source>
        <strain evidence="1 2">CECT 8075</strain>
    </source>
</reference>
<protein>
    <submittedName>
        <fullName evidence="1">Uncharacterized protein</fullName>
    </submittedName>
</protein>
<dbReference type="RefSeq" id="WP_184303132.1">
    <property type="nucleotide sequence ID" value="NZ_JACHXU010000003.1"/>
</dbReference>
<keyword evidence="2" id="KW-1185">Reference proteome</keyword>
<gene>
    <name evidence="1" type="ORF">FHS27_001306</name>
</gene>
<accession>A0A7W5H563</accession>
<evidence type="ECO:0000313" key="1">
    <source>
        <dbReference type="EMBL" id="MBB3205506.1"/>
    </source>
</evidence>
<organism evidence="1 2">
    <name type="scientific">Aporhodopirellula rubra</name>
    <dbReference type="NCBI Taxonomy" id="980271"/>
    <lineage>
        <taxon>Bacteria</taxon>
        <taxon>Pseudomonadati</taxon>
        <taxon>Planctomycetota</taxon>
        <taxon>Planctomycetia</taxon>
        <taxon>Pirellulales</taxon>
        <taxon>Pirellulaceae</taxon>
        <taxon>Aporhodopirellula</taxon>
    </lineage>
</organism>
<evidence type="ECO:0000313" key="2">
    <source>
        <dbReference type="Proteomes" id="UP000536179"/>
    </source>
</evidence>
<comment type="caution">
    <text evidence="1">The sequence shown here is derived from an EMBL/GenBank/DDBJ whole genome shotgun (WGS) entry which is preliminary data.</text>
</comment>
<name>A0A7W5H563_9BACT</name>
<dbReference type="AlphaFoldDB" id="A0A7W5H563"/>
<proteinExistence type="predicted"/>